<dbReference type="InterPro" id="IPR017853">
    <property type="entry name" value="GH"/>
</dbReference>
<dbReference type="InterPro" id="IPR013780">
    <property type="entry name" value="Glyco_hydro_b"/>
</dbReference>
<protein>
    <submittedName>
        <fullName evidence="9">Uncharacterized protein</fullName>
    </submittedName>
</protein>
<evidence type="ECO:0000256" key="6">
    <source>
        <dbReference type="RuleBase" id="RU361185"/>
    </source>
</evidence>
<evidence type="ECO:0000256" key="4">
    <source>
        <dbReference type="ARBA" id="ARBA00023180"/>
    </source>
</evidence>
<dbReference type="InterPro" id="IPR011013">
    <property type="entry name" value="Gal_mutarotase_sf_dom"/>
</dbReference>
<dbReference type="SUPFAM" id="SSF74650">
    <property type="entry name" value="Galactose mutarotase-like"/>
    <property type="match status" value="1"/>
</dbReference>
<proteinExistence type="inferred from homology"/>
<dbReference type="OrthoDB" id="5839090at2759"/>
<dbReference type="SUPFAM" id="SSF51011">
    <property type="entry name" value="Glycosyl hydrolase domain"/>
    <property type="match status" value="1"/>
</dbReference>
<evidence type="ECO:0000256" key="2">
    <source>
        <dbReference type="ARBA" id="ARBA00022729"/>
    </source>
</evidence>
<keyword evidence="3 6" id="KW-0378">Hydrolase</keyword>
<keyword evidence="2" id="KW-0732">Signal</keyword>
<dbReference type="InterPro" id="IPR048395">
    <property type="entry name" value="Glyco_hydro_31_C"/>
</dbReference>
<dbReference type="AlphaFoldDB" id="A0A4S4LP99"/>
<dbReference type="InterPro" id="IPR030458">
    <property type="entry name" value="Glyco_hydro_31_AS"/>
</dbReference>
<organism evidence="9 10">
    <name type="scientific">Bondarzewia mesenterica</name>
    <dbReference type="NCBI Taxonomy" id="1095465"/>
    <lineage>
        <taxon>Eukaryota</taxon>
        <taxon>Fungi</taxon>
        <taxon>Dikarya</taxon>
        <taxon>Basidiomycota</taxon>
        <taxon>Agaricomycotina</taxon>
        <taxon>Agaricomycetes</taxon>
        <taxon>Russulales</taxon>
        <taxon>Bondarzewiaceae</taxon>
        <taxon>Bondarzewia</taxon>
    </lineage>
</organism>
<dbReference type="InterPro" id="IPR030459">
    <property type="entry name" value="Glyco_hydro_31_CS"/>
</dbReference>
<dbReference type="CDD" id="cd14752">
    <property type="entry name" value="GH31_N"/>
    <property type="match status" value="1"/>
</dbReference>
<dbReference type="Pfam" id="PF21365">
    <property type="entry name" value="Glyco_hydro_31_3rd"/>
    <property type="match status" value="1"/>
</dbReference>
<comment type="caution">
    <text evidence="9">The sequence shown here is derived from an EMBL/GenBank/DDBJ whole genome shotgun (WGS) entry which is preliminary data.</text>
</comment>
<name>A0A4S4LP99_9AGAM</name>
<dbReference type="GO" id="GO:0004553">
    <property type="term" value="F:hydrolase activity, hydrolyzing O-glycosyl compounds"/>
    <property type="evidence" value="ECO:0007669"/>
    <property type="project" value="InterPro"/>
</dbReference>
<dbReference type="PROSITE" id="PS00707">
    <property type="entry name" value="GLYCOSYL_HYDROL_F31_2"/>
    <property type="match status" value="1"/>
</dbReference>
<dbReference type="GO" id="GO:0030246">
    <property type="term" value="F:carbohydrate binding"/>
    <property type="evidence" value="ECO:0007669"/>
    <property type="project" value="InterPro"/>
</dbReference>
<evidence type="ECO:0000313" key="10">
    <source>
        <dbReference type="Proteomes" id="UP000310158"/>
    </source>
</evidence>
<evidence type="ECO:0000259" key="8">
    <source>
        <dbReference type="Pfam" id="PF21365"/>
    </source>
</evidence>
<dbReference type="Gene3D" id="2.60.40.1760">
    <property type="entry name" value="glycosyl hydrolase (family 31)"/>
    <property type="match status" value="1"/>
</dbReference>
<dbReference type="GO" id="GO:0005975">
    <property type="term" value="P:carbohydrate metabolic process"/>
    <property type="evidence" value="ECO:0007669"/>
    <property type="project" value="InterPro"/>
</dbReference>
<gene>
    <name evidence="9" type="ORF">EW146_g6217</name>
</gene>
<dbReference type="CDD" id="cd06602">
    <property type="entry name" value="GH31_MGAM_SI_GAA"/>
    <property type="match status" value="1"/>
</dbReference>
<evidence type="ECO:0000259" key="7">
    <source>
        <dbReference type="Pfam" id="PF01055"/>
    </source>
</evidence>
<dbReference type="SUPFAM" id="SSF51445">
    <property type="entry name" value="(Trans)glycosidases"/>
    <property type="match status" value="1"/>
</dbReference>
<keyword evidence="5 6" id="KW-0326">Glycosidase</keyword>
<reference evidence="9 10" key="1">
    <citation type="submission" date="2019-02" db="EMBL/GenBank/DDBJ databases">
        <title>Genome sequencing of the rare red list fungi Bondarzewia mesenterica.</title>
        <authorList>
            <person name="Buettner E."/>
            <person name="Kellner H."/>
        </authorList>
    </citation>
    <scope>NUCLEOTIDE SEQUENCE [LARGE SCALE GENOMIC DNA]</scope>
    <source>
        <strain evidence="9 10">DSM 108281</strain>
    </source>
</reference>
<feature type="domain" description="Glycosyl hydrolase family 31 C-terminal" evidence="8">
    <location>
        <begin position="777"/>
        <end position="868"/>
    </location>
</feature>
<evidence type="ECO:0000313" key="9">
    <source>
        <dbReference type="EMBL" id="THH14082.1"/>
    </source>
</evidence>
<dbReference type="Pfam" id="PF01055">
    <property type="entry name" value="Glyco_hydro_31_2nd"/>
    <property type="match status" value="1"/>
</dbReference>
<accession>A0A4S4LP99</accession>
<dbReference type="EMBL" id="SGPL01000304">
    <property type="protein sequence ID" value="THH14082.1"/>
    <property type="molecule type" value="Genomic_DNA"/>
</dbReference>
<dbReference type="PROSITE" id="PS00129">
    <property type="entry name" value="GLYCOSYL_HYDROL_F31_1"/>
    <property type="match status" value="1"/>
</dbReference>
<dbReference type="Gene3D" id="3.20.20.80">
    <property type="entry name" value="Glycosidases"/>
    <property type="match status" value="2"/>
</dbReference>
<evidence type="ECO:0000256" key="5">
    <source>
        <dbReference type="ARBA" id="ARBA00023295"/>
    </source>
</evidence>
<evidence type="ECO:0000256" key="3">
    <source>
        <dbReference type="ARBA" id="ARBA00022801"/>
    </source>
</evidence>
<dbReference type="Proteomes" id="UP000310158">
    <property type="component" value="Unassembled WGS sequence"/>
</dbReference>
<dbReference type="Gene3D" id="2.60.40.1180">
    <property type="entry name" value="Golgi alpha-mannosidase II"/>
    <property type="match status" value="2"/>
</dbReference>
<dbReference type="InterPro" id="IPR000322">
    <property type="entry name" value="Glyco_hydro_31_TIM"/>
</dbReference>
<feature type="domain" description="Glycoside hydrolase family 31 TIM barrel" evidence="7">
    <location>
        <begin position="341"/>
        <end position="769"/>
    </location>
</feature>
<keyword evidence="10" id="KW-1185">Reference proteome</keyword>
<keyword evidence="4" id="KW-0325">Glycoprotein</keyword>
<sequence length="1000" mass="110150">MLLSRFVSILTASLTFLFIMSLCGLLLLAHMATFKFASANFPTDAQVRVVNDTPQWSQNVSSCPGYNLESLHETSHGLTAQLNLAGAPCNAFSEDIANLTIQVTYETQTRLHVNIFDTAAQQFTLPPTYFDRPSMSDSDSASFLNSSDLKFNYDPSPFAFWISRRSAPNSPPLFDTRLTSLPITPIPPFIDPNDSRTAFDGFQLVFERQYLQLTSVLPTDANIYGLGEVVSSSGFRRDVSQNGTIQTLWARDDADPVNENIYGSHSVYLEHRFNETSHTSQSHGVFLSSAAGSDIFLATPPSTNKSLVQYRLLGGTLDLYFFSGPSPKTVIEQYGEVAGLPAWQPMWGFGFHLCRWGYSNISDVKEQVENMRAANVPLEVMWNDIDLYHSYRDFTSDPISYPGDEMRTFIRELASNGQHYIPIVDAAINTLANSTDVYDPYTQGIEQNVFIKNPDNSTYIGQVWPGYTVFPDWFSSNAAQWWAEALQNWTNAGIEFSGIWLDMNEASSFCDGSCGSGADLSNTSVPVSLPGNPGDLVVDYPEGYNSTISGPSGNITVNGTLTFNAKQVSLSPSTKRGLLSKRGLGSANGSNIDLNDPPYAIHNGFGPLSTRTLATNATHSGGYVELDVHNIFGYMEERATNLALRQVHPGQRPFIISRSTFPSSGKWTGHWLGDNYSNWTYMAYSIQGVLQFQLFQIPMVGADTCGFQGNTDEELCNRWMQLSAFTPFYRNHNQRGALSQEPYRWESVATASRTAIAIRYSLLPYWYTLFANASTHGTPPVRALFFEFPDEPELFAVDRQFMVGSDILVTPVLTPNVSTVDGIFPGRGQVTWRDWYTHVIVNATAGGYTTLDAPLGHINVHVRSGAAILLHAQPGYTTNETRQGPYSLLISLATDGSAYGTAYIDDGITLPEENGHGIASRTLKFVAHGNGVTVESTGAFKVVQSLAQVTVLGLPNAPRSVSADGKDVQRSAWQYDAGVQRLIISEQVIDLNDGSVIRWQ</sequence>
<comment type="similarity">
    <text evidence="1 6">Belongs to the glycosyl hydrolase 31 family.</text>
</comment>
<evidence type="ECO:0000256" key="1">
    <source>
        <dbReference type="ARBA" id="ARBA00007806"/>
    </source>
</evidence>
<dbReference type="PANTHER" id="PTHR22762">
    <property type="entry name" value="ALPHA-GLUCOSIDASE"/>
    <property type="match status" value="1"/>
</dbReference>
<dbReference type="PANTHER" id="PTHR22762:SF133">
    <property type="entry name" value="P-TYPE DOMAIN-CONTAINING PROTEIN"/>
    <property type="match status" value="1"/>
</dbReference>